<dbReference type="EMBL" id="JAGYWB010000010">
    <property type="protein sequence ID" value="KAI0507278.1"/>
    <property type="molecule type" value="Genomic_DNA"/>
</dbReference>
<dbReference type="Proteomes" id="UP000829196">
    <property type="component" value="Unassembled WGS sequence"/>
</dbReference>
<proteinExistence type="predicted"/>
<organism evidence="2 3">
    <name type="scientific">Dendrobium nobile</name>
    <name type="common">Orchid</name>
    <dbReference type="NCBI Taxonomy" id="94219"/>
    <lineage>
        <taxon>Eukaryota</taxon>
        <taxon>Viridiplantae</taxon>
        <taxon>Streptophyta</taxon>
        <taxon>Embryophyta</taxon>
        <taxon>Tracheophyta</taxon>
        <taxon>Spermatophyta</taxon>
        <taxon>Magnoliopsida</taxon>
        <taxon>Liliopsida</taxon>
        <taxon>Asparagales</taxon>
        <taxon>Orchidaceae</taxon>
        <taxon>Epidendroideae</taxon>
        <taxon>Malaxideae</taxon>
        <taxon>Dendrobiinae</taxon>
        <taxon>Dendrobium</taxon>
    </lineage>
</organism>
<feature type="region of interest" description="Disordered" evidence="1">
    <location>
        <begin position="163"/>
        <end position="184"/>
    </location>
</feature>
<comment type="caution">
    <text evidence="2">The sequence shown here is derived from an EMBL/GenBank/DDBJ whole genome shotgun (WGS) entry which is preliminary data.</text>
</comment>
<evidence type="ECO:0000313" key="3">
    <source>
        <dbReference type="Proteomes" id="UP000829196"/>
    </source>
</evidence>
<evidence type="ECO:0000256" key="1">
    <source>
        <dbReference type="SAM" id="MobiDB-lite"/>
    </source>
</evidence>
<evidence type="ECO:0000313" key="2">
    <source>
        <dbReference type="EMBL" id="KAI0507278.1"/>
    </source>
</evidence>
<feature type="compositionally biased region" description="Gly residues" evidence="1">
    <location>
        <begin position="112"/>
        <end position="121"/>
    </location>
</feature>
<sequence length="196" mass="21139">MGTRRIESIEEKVGEWEVEFTALKEKFASVNEKLDGVEELKTQMLGLQEMIKQMVAGQHNIGGSVNPNPNPNPIAPPVDGEGGSRVREGPNAKGKEAIDIVNHGGDAWSAGPRGGRFGPNRGGEDYSTAGFMGDARASYTQNHPDQFFQGREGGSVRRWLEGQGAGTEAQGADGCTGRGGRARGARDWLRWTQCDR</sequence>
<reference evidence="2" key="1">
    <citation type="journal article" date="2022" name="Front. Genet.">
        <title>Chromosome-Scale Assembly of the Dendrobium nobile Genome Provides Insights Into the Molecular Mechanism of the Biosynthesis of the Medicinal Active Ingredient of Dendrobium.</title>
        <authorList>
            <person name="Xu Q."/>
            <person name="Niu S.-C."/>
            <person name="Li K.-L."/>
            <person name="Zheng P.-J."/>
            <person name="Zhang X.-J."/>
            <person name="Jia Y."/>
            <person name="Liu Y."/>
            <person name="Niu Y.-X."/>
            <person name="Yu L.-H."/>
            <person name="Chen D.-F."/>
            <person name="Zhang G.-Q."/>
        </authorList>
    </citation>
    <scope>NUCLEOTIDE SEQUENCE</scope>
    <source>
        <tissue evidence="2">Leaf</tissue>
    </source>
</reference>
<accession>A0A8T3B8Z6</accession>
<name>A0A8T3B8Z6_DENNO</name>
<dbReference type="AlphaFoldDB" id="A0A8T3B8Z6"/>
<keyword evidence="3" id="KW-1185">Reference proteome</keyword>
<dbReference type="SMR" id="A0A8T3B8Z6"/>
<feature type="compositionally biased region" description="Basic and acidic residues" evidence="1">
    <location>
        <begin position="82"/>
        <end position="98"/>
    </location>
</feature>
<feature type="region of interest" description="Disordered" evidence="1">
    <location>
        <begin position="60"/>
        <end position="124"/>
    </location>
</feature>
<gene>
    <name evidence="2" type="ORF">KFK09_013400</name>
</gene>
<protein>
    <submittedName>
        <fullName evidence="2">Uncharacterized protein</fullName>
    </submittedName>
</protein>